<evidence type="ECO:0000256" key="3">
    <source>
        <dbReference type="ARBA" id="ARBA00022792"/>
    </source>
</evidence>
<comment type="similarity">
    <text evidence="2">Belongs to the AAA ATPase family. BCS1 subfamily.</text>
</comment>
<dbReference type="SMART" id="SM01024">
    <property type="entry name" value="BCS1_N"/>
    <property type="match status" value="1"/>
</dbReference>
<evidence type="ECO:0000313" key="7">
    <source>
        <dbReference type="Proteomes" id="UP001190700"/>
    </source>
</evidence>
<dbReference type="InterPro" id="IPR014851">
    <property type="entry name" value="BCS1_N"/>
</dbReference>
<reference evidence="6 7" key="1">
    <citation type="journal article" date="2015" name="Genome Biol. Evol.">
        <title>Comparative Genomics of a Bacterivorous Green Alga Reveals Evolutionary Causalities and Consequences of Phago-Mixotrophic Mode of Nutrition.</title>
        <authorList>
            <person name="Burns J.A."/>
            <person name="Paasch A."/>
            <person name="Narechania A."/>
            <person name="Kim E."/>
        </authorList>
    </citation>
    <scope>NUCLEOTIDE SEQUENCE [LARGE SCALE GENOMIC DNA]</scope>
    <source>
        <strain evidence="6 7">PLY_AMNH</strain>
    </source>
</reference>
<dbReference type="EMBL" id="LGRX02025090">
    <property type="protein sequence ID" value="KAK3252940.1"/>
    <property type="molecule type" value="Genomic_DNA"/>
</dbReference>
<dbReference type="Pfam" id="PF00004">
    <property type="entry name" value="AAA"/>
    <property type="match status" value="1"/>
</dbReference>
<feature type="domain" description="BCS1 N-terminal" evidence="5">
    <location>
        <begin position="59"/>
        <end position="233"/>
    </location>
</feature>
<evidence type="ECO:0000259" key="4">
    <source>
        <dbReference type="SMART" id="SM00382"/>
    </source>
</evidence>
<accession>A0AAE0F791</accession>
<evidence type="ECO:0000256" key="2">
    <source>
        <dbReference type="ARBA" id="ARBA00007448"/>
    </source>
</evidence>
<dbReference type="InterPro" id="IPR003593">
    <property type="entry name" value="AAA+_ATPase"/>
</dbReference>
<dbReference type="GO" id="GO:0005743">
    <property type="term" value="C:mitochondrial inner membrane"/>
    <property type="evidence" value="ECO:0007669"/>
    <property type="project" value="UniProtKB-SubCell"/>
</dbReference>
<dbReference type="SMART" id="SM00382">
    <property type="entry name" value="AAA"/>
    <property type="match status" value="1"/>
</dbReference>
<comment type="subcellular location">
    <subcellularLocation>
        <location evidence="1">Mitochondrion inner membrane</location>
        <topology evidence="1">Single-pass membrane protein</topology>
    </subcellularLocation>
</comment>
<keyword evidence="3" id="KW-0472">Membrane</keyword>
<keyword evidence="3" id="KW-0999">Mitochondrion inner membrane</keyword>
<dbReference type="GO" id="GO:0005524">
    <property type="term" value="F:ATP binding"/>
    <property type="evidence" value="ECO:0007669"/>
    <property type="project" value="InterPro"/>
</dbReference>
<keyword evidence="3" id="KW-0496">Mitochondrion</keyword>
<dbReference type="InterPro" id="IPR003959">
    <property type="entry name" value="ATPase_AAA_core"/>
</dbReference>
<sequence>MLSNQLADHIPIGSRQRCDLPSAREDIASTEHAPGREYWRSILQEAGGNQFASGGLTLIAAGAALSATRYLLERVYQLVKKSILLTAEFESKDDSYRWIILWLSENALFQDGRNYSVSANLRHFGSQASGAGEGPDEPQVFYVPLGARLLQYKGTWMLVTREKTEPTAGLSFIPEKVTLHMVTASRKPLEELVNEARARFLEVEKKRTAIYTHDAYGFWERTALRPIRPFDSVVLDDGVSQHLLNDCRQFLQSEEWYVRQGIPYRRGYLLHGPPGTGKTSFVTALAGALKLNIYVVSLSTPDLSDDILAQMLSRAAQRCILLFEDVDSAFIHRSTGEVQASALSFSGALMVHGAGVSISGLLNAIDGVAAQEGRLLFLTTNHPERISSALLRPGRVDVKVKLDRCTSFQVSAAVLRAVWTDLIGPYFLLQAGGSSLRTSLGVQGCHREGRGAPVYGDGASFSLQFQ</sequence>
<evidence type="ECO:0000256" key="1">
    <source>
        <dbReference type="ARBA" id="ARBA00004434"/>
    </source>
</evidence>
<evidence type="ECO:0000313" key="6">
    <source>
        <dbReference type="EMBL" id="KAK3252940.1"/>
    </source>
</evidence>
<protein>
    <recommendedName>
        <fullName evidence="8">Mitochondrial chaperone BCS1</fullName>
    </recommendedName>
</protein>
<evidence type="ECO:0008006" key="8">
    <source>
        <dbReference type="Google" id="ProtNLM"/>
    </source>
</evidence>
<dbReference type="AlphaFoldDB" id="A0AAE0F791"/>
<feature type="domain" description="AAA+ ATPase" evidence="4">
    <location>
        <begin position="264"/>
        <end position="406"/>
    </location>
</feature>
<dbReference type="CDD" id="cd19510">
    <property type="entry name" value="RecA-like_BCS1"/>
    <property type="match status" value="1"/>
</dbReference>
<dbReference type="SUPFAM" id="SSF52540">
    <property type="entry name" value="P-loop containing nucleoside triphosphate hydrolases"/>
    <property type="match status" value="1"/>
</dbReference>
<dbReference type="InterPro" id="IPR050747">
    <property type="entry name" value="Mitochondrial_chaperone_BCS1"/>
</dbReference>
<gene>
    <name evidence="6" type="ORF">CYMTET_37793</name>
</gene>
<proteinExistence type="inferred from homology"/>
<evidence type="ECO:0000259" key="5">
    <source>
        <dbReference type="SMART" id="SM01024"/>
    </source>
</evidence>
<dbReference type="Gene3D" id="3.40.50.300">
    <property type="entry name" value="P-loop containing nucleotide triphosphate hydrolases"/>
    <property type="match status" value="1"/>
</dbReference>
<organism evidence="6 7">
    <name type="scientific">Cymbomonas tetramitiformis</name>
    <dbReference type="NCBI Taxonomy" id="36881"/>
    <lineage>
        <taxon>Eukaryota</taxon>
        <taxon>Viridiplantae</taxon>
        <taxon>Chlorophyta</taxon>
        <taxon>Pyramimonadophyceae</taxon>
        <taxon>Pyramimonadales</taxon>
        <taxon>Pyramimonadaceae</taxon>
        <taxon>Cymbomonas</taxon>
    </lineage>
</organism>
<comment type="caution">
    <text evidence="6">The sequence shown here is derived from an EMBL/GenBank/DDBJ whole genome shotgun (WGS) entry which is preliminary data.</text>
</comment>
<name>A0AAE0F791_9CHLO</name>
<dbReference type="Proteomes" id="UP001190700">
    <property type="component" value="Unassembled WGS sequence"/>
</dbReference>
<dbReference type="GO" id="GO:0016887">
    <property type="term" value="F:ATP hydrolysis activity"/>
    <property type="evidence" value="ECO:0007669"/>
    <property type="project" value="InterPro"/>
</dbReference>
<dbReference type="PANTHER" id="PTHR23070">
    <property type="entry name" value="BCS1 AAA-TYPE ATPASE"/>
    <property type="match status" value="1"/>
</dbReference>
<keyword evidence="7" id="KW-1185">Reference proteome</keyword>
<dbReference type="InterPro" id="IPR027417">
    <property type="entry name" value="P-loop_NTPase"/>
</dbReference>
<dbReference type="Pfam" id="PF08740">
    <property type="entry name" value="BCS1_N"/>
    <property type="match status" value="1"/>
</dbReference>